<gene>
    <name evidence="1" type="ORF">GZH52_02535</name>
</gene>
<dbReference type="InterPro" id="IPR019596">
    <property type="entry name" value="Phage_Mu_GpM_tail_tub"/>
</dbReference>
<accession>A0A6B2KNC0</accession>
<sequence>MGKKAAGTCYIKVDGDQLAVAGGVEVPLTAVEREAINTSAGVFYSEKDLTPYVKLEAVIPKDFPREKITQSDDMTITVELANGSVYVLSGAFLINPAALKGDDGKAELEFNGEKGIWQ</sequence>
<reference evidence="1 2" key="1">
    <citation type="submission" date="2020-02" db="EMBL/GenBank/DDBJ databases">
        <authorList>
            <person name="Yang Z."/>
        </authorList>
    </citation>
    <scope>NUCLEOTIDE SEQUENCE [LARGE SCALE GENOMIC DNA]</scope>
    <source>
        <strain evidence="1 2">HX-7-9</strain>
    </source>
</reference>
<proteinExistence type="predicted"/>
<dbReference type="AlphaFoldDB" id="A0A6B2KNC0"/>
<comment type="caution">
    <text evidence="1">The sequence shown here is derived from an EMBL/GenBank/DDBJ whole genome shotgun (WGS) entry which is preliminary data.</text>
</comment>
<dbReference type="EMBL" id="JAAGAA010000002">
    <property type="protein sequence ID" value="NDV11675.1"/>
    <property type="molecule type" value="Genomic_DNA"/>
</dbReference>
<evidence type="ECO:0000313" key="2">
    <source>
        <dbReference type="Proteomes" id="UP000482578"/>
    </source>
</evidence>
<keyword evidence="2" id="KW-1185">Reference proteome</keyword>
<dbReference type="RefSeq" id="WP_163314945.1">
    <property type="nucleotide sequence ID" value="NZ_JAAGAA010000002.1"/>
</dbReference>
<name>A0A6B2KNC0_9NEIS</name>
<dbReference type="Proteomes" id="UP000482578">
    <property type="component" value="Unassembled WGS sequence"/>
</dbReference>
<dbReference type="Pfam" id="PF10618">
    <property type="entry name" value="Tail_tube"/>
    <property type="match status" value="1"/>
</dbReference>
<organism evidence="1 2">
    <name type="scientific">Crenobacter caeni</name>
    <dbReference type="NCBI Taxonomy" id="2705474"/>
    <lineage>
        <taxon>Bacteria</taxon>
        <taxon>Pseudomonadati</taxon>
        <taxon>Pseudomonadota</taxon>
        <taxon>Betaproteobacteria</taxon>
        <taxon>Neisseriales</taxon>
        <taxon>Neisseriaceae</taxon>
        <taxon>Crenobacter</taxon>
    </lineage>
</organism>
<evidence type="ECO:0000313" key="1">
    <source>
        <dbReference type="EMBL" id="NDV11675.1"/>
    </source>
</evidence>
<protein>
    <submittedName>
        <fullName evidence="1">Phage tail protein</fullName>
    </submittedName>
</protein>